<dbReference type="EMBL" id="CACVBS010000046">
    <property type="protein sequence ID" value="CAA7264985.1"/>
    <property type="molecule type" value="Genomic_DNA"/>
</dbReference>
<comment type="caution">
    <text evidence="3">The sequence shown here is derived from an EMBL/GenBank/DDBJ whole genome shotgun (WGS) entry which is preliminary data.</text>
</comment>
<evidence type="ECO:0000256" key="1">
    <source>
        <dbReference type="SAM" id="MobiDB-lite"/>
    </source>
</evidence>
<evidence type="ECO:0000256" key="2">
    <source>
        <dbReference type="SAM" id="Phobius"/>
    </source>
</evidence>
<reference evidence="3 4" key="1">
    <citation type="submission" date="2020-01" db="EMBL/GenBank/DDBJ databases">
        <authorList>
            <person name="Gupta K D."/>
        </authorList>
    </citation>
    <scope>NUCLEOTIDE SEQUENCE [LARGE SCALE GENOMIC DNA]</scope>
</reference>
<evidence type="ECO:0000313" key="3">
    <source>
        <dbReference type="EMBL" id="CAA7264985.1"/>
    </source>
</evidence>
<proteinExistence type="predicted"/>
<dbReference type="AlphaFoldDB" id="A0A8S0W0A0"/>
<name>A0A8S0W0A0_CYCAE</name>
<feature type="region of interest" description="Disordered" evidence="1">
    <location>
        <begin position="152"/>
        <end position="174"/>
    </location>
</feature>
<organism evidence="3 4">
    <name type="scientific">Cyclocybe aegerita</name>
    <name type="common">Black poplar mushroom</name>
    <name type="synonym">Agrocybe aegerita</name>
    <dbReference type="NCBI Taxonomy" id="1973307"/>
    <lineage>
        <taxon>Eukaryota</taxon>
        <taxon>Fungi</taxon>
        <taxon>Dikarya</taxon>
        <taxon>Basidiomycota</taxon>
        <taxon>Agaricomycotina</taxon>
        <taxon>Agaricomycetes</taxon>
        <taxon>Agaricomycetidae</taxon>
        <taxon>Agaricales</taxon>
        <taxon>Agaricineae</taxon>
        <taxon>Bolbitiaceae</taxon>
        <taxon>Cyclocybe</taxon>
    </lineage>
</organism>
<keyword evidence="2" id="KW-0812">Transmembrane</keyword>
<dbReference type="OrthoDB" id="3040432at2759"/>
<gene>
    <name evidence="3" type="ORF">AAE3_LOCUS6998</name>
</gene>
<keyword evidence="4" id="KW-1185">Reference proteome</keyword>
<feature type="transmembrane region" description="Helical" evidence="2">
    <location>
        <begin position="6"/>
        <end position="26"/>
    </location>
</feature>
<protein>
    <submittedName>
        <fullName evidence="3">Uncharacterized protein</fullName>
    </submittedName>
</protein>
<keyword evidence="2" id="KW-1133">Transmembrane helix</keyword>
<evidence type="ECO:0000313" key="4">
    <source>
        <dbReference type="Proteomes" id="UP000467700"/>
    </source>
</evidence>
<dbReference type="Proteomes" id="UP000467700">
    <property type="component" value="Unassembled WGS sequence"/>
</dbReference>
<keyword evidence="2" id="KW-0472">Membrane</keyword>
<sequence length="191" mass="21754">MLRELSAYYCLQVLLTWVFVIHVWSLRSDYMAYMPPKLLAIIGTLSPHLTGPFGYLKVSCRPLGLVISSSPLTTTPTFCNYHHHRKRHNYHAILPLKLKLYTSRQACIVVGEAGWERDLPPILILLDVWPLQRDVNVSFPAGSMRTLPKTNEAVPEDDMLSPEDQAWGRPPPTNYKWAIPKFARKKTAGKS</sequence>
<accession>A0A8S0W0A0</accession>